<dbReference type="InterPro" id="IPR042221">
    <property type="entry name" value="Leu/Phe-tRNA_Trfase_N"/>
</dbReference>
<name>A0A1A8XI25_9RHOO</name>
<evidence type="ECO:0000256" key="4">
    <source>
        <dbReference type="ARBA" id="ARBA00023315"/>
    </source>
</evidence>
<keyword evidence="3 15" id="KW-0808">Transferase</keyword>
<dbReference type="Proteomes" id="UP000199600">
    <property type="component" value="Unassembled WGS sequence"/>
</dbReference>
<evidence type="ECO:0000256" key="6">
    <source>
        <dbReference type="ARBA" id="ARBA00050652"/>
    </source>
</evidence>
<dbReference type="GO" id="GO:0030163">
    <property type="term" value="P:protein catabolic process"/>
    <property type="evidence" value="ECO:0007669"/>
    <property type="project" value="UniProtKB-UniRule"/>
</dbReference>
<dbReference type="Gene3D" id="3.40.630.70">
    <property type="entry name" value="Leucyl/phenylalanyl-tRNA-protein transferase, C-terminal domain"/>
    <property type="match status" value="1"/>
</dbReference>
<evidence type="ECO:0000256" key="9">
    <source>
        <dbReference type="ARBA" id="ARBA00061535"/>
    </source>
</evidence>
<evidence type="ECO:0000313" key="18">
    <source>
        <dbReference type="Proteomes" id="UP000199600"/>
    </source>
</evidence>
<dbReference type="InterPro" id="IPR016181">
    <property type="entry name" value="Acyl_CoA_acyltransferase"/>
</dbReference>
<organism evidence="17 18">
    <name type="scientific">Candidatus Propionivibrio aalborgensis</name>
    <dbReference type="NCBI Taxonomy" id="1860101"/>
    <lineage>
        <taxon>Bacteria</taxon>
        <taxon>Pseudomonadati</taxon>
        <taxon>Pseudomonadota</taxon>
        <taxon>Betaproteobacteria</taxon>
        <taxon>Rhodocyclales</taxon>
        <taxon>Rhodocyclaceae</taxon>
        <taxon>Propionivibrio</taxon>
    </lineage>
</organism>
<dbReference type="EC" id="2.3.2.6" evidence="10 15"/>
<dbReference type="Pfam" id="PF03588">
    <property type="entry name" value="Leu_Phe_trans"/>
    <property type="match status" value="1"/>
</dbReference>
<dbReference type="EMBL" id="FLQY01000030">
    <property type="protein sequence ID" value="SBT04346.1"/>
    <property type="molecule type" value="Genomic_DNA"/>
</dbReference>
<dbReference type="NCBIfam" id="TIGR00667">
    <property type="entry name" value="aat"/>
    <property type="match status" value="1"/>
</dbReference>
<dbReference type="InterPro" id="IPR042203">
    <property type="entry name" value="Leu/Phe-tRNA_Trfase_C"/>
</dbReference>
<reference evidence="17 18" key="1">
    <citation type="submission" date="2016-06" db="EMBL/GenBank/DDBJ databases">
        <authorList>
            <person name="Kjaerup R.B."/>
            <person name="Dalgaard T.S."/>
            <person name="Juul-Madsen H.R."/>
        </authorList>
    </citation>
    <scope>NUCLEOTIDE SEQUENCE [LARGE SCALE GENOMIC DNA]</scope>
    <source>
        <strain evidence="17">2</strain>
    </source>
</reference>
<dbReference type="SUPFAM" id="SSF55729">
    <property type="entry name" value="Acyl-CoA N-acyltransferases (Nat)"/>
    <property type="match status" value="1"/>
</dbReference>
<evidence type="ECO:0000256" key="14">
    <source>
        <dbReference type="ARBA" id="ARBA00083640"/>
    </source>
</evidence>
<evidence type="ECO:0000256" key="15">
    <source>
        <dbReference type="HAMAP-Rule" id="MF_00688"/>
    </source>
</evidence>
<protein>
    <recommendedName>
        <fullName evidence="11 15">Leucyl/phenylalanyl-tRNA--protein transferase</fullName>
        <ecNumber evidence="10 15">2.3.2.6</ecNumber>
    </recommendedName>
    <alternativeName>
        <fullName evidence="12 15">L/F-transferase</fullName>
    </alternativeName>
    <alternativeName>
        <fullName evidence="13 15">Leucyltransferase</fullName>
    </alternativeName>
    <alternativeName>
        <fullName evidence="14 15">Phenyalanyltransferase</fullName>
    </alternativeName>
</protein>
<dbReference type="GO" id="GO:0005737">
    <property type="term" value="C:cytoplasm"/>
    <property type="evidence" value="ECO:0007669"/>
    <property type="project" value="UniProtKB-SubCell"/>
</dbReference>
<dbReference type="FunFam" id="3.30.70.3550:FF:000001">
    <property type="entry name" value="Leucyl/phenylalanyl-tRNA--protein transferase"/>
    <property type="match status" value="1"/>
</dbReference>
<evidence type="ECO:0000256" key="10">
    <source>
        <dbReference type="ARBA" id="ARBA00066767"/>
    </source>
</evidence>
<evidence type="ECO:0000256" key="11">
    <source>
        <dbReference type="ARBA" id="ARBA00074372"/>
    </source>
</evidence>
<evidence type="ECO:0000256" key="16">
    <source>
        <dbReference type="SAM" id="MobiDB-lite"/>
    </source>
</evidence>
<evidence type="ECO:0000256" key="3">
    <source>
        <dbReference type="ARBA" id="ARBA00022679"/>
    </source>
</evidence>
<comment type="subcellular location">
    <subcellularLocation>
        <location evidence="1 15">Cytoplasm</location>
    </subcellularLocation>
</comment>
<keyword evidence="18" id="KW-1185">Reference proteome</keyword>
<evidence type="ECO:0000256" key="13">
    <source>
        <dbReference type="ARBA" id="ARBA00077165"/>
    </source>
</evidence>
<dbReference type="RefSeq" id="WP_186409738.1">
    <property type="nucleotide sequence ID" value="NZ_FLQY01000030.1"/>
</dbReference>
<accession>A0A1A8XI25</accession>
<dbReference type="InterPro" id="IPR004616">
    <property type="entry name" value="Leu/Phe-tRNA_Trfase"/>
</dbReference>
<dbReference type="GO" id="GO:0008914">
    <property type="term" value="F:leucyl-tRNA--protein transferase activity"/>
    <property type="evidence" value="ECO:0007669"/>
    <property type="project" value="UniProtKB-UniRule"/>
</dbReference>
<evidence type="ECO:0000256" key="5">
    <source>
        <dbReference type="ARBA" id="ARBA00050607"/>
    </source>
</evidence>
<dbReference type="AlphaFoldDB" id="A0A1A8XI25"/>
<keyword evidence="4 15" id="KW-0012">Acyltransferase</keyword>
<dbReference type="Gene3D" id="3.30.70.3550">
    <property type="entry name" value="Leucyl/phenylalanyl-tRNA-protein transferase, N-terminal domain"/>
    <property type="match status" value="1"/>
</dbReference>
<comment type="function">
    <text evidence="8 15">Functions in the N-end rule pathway of protein degradation where it conjugates Leu, Phe and, less efficiently, Met from aminoacyl-tRNAs to the N-termini of proteins containing an N-terminal arginine or lysine.</text>
</comment>
<comment type="catalytic activity">
    <reaction evidence="7 15">
        <text>N-terminal L-lysyl-[protein] + L-leucyl-tRNA(Leu) = N-terminal L-leucyl-L-lysyl-[protein] + tRNA(Leu) + H(+)</text>
        <dbReference type="Rhea" id="RHEA:12340"/>
        <dbReference type="Rhea" id="RHEA-COMP:9613"/>
        <dbReference type="Rhea" id="RHEA-COMP:9622"/>
        <dbReference type="Rhea" id="RHEA-COMP:12670"/>
        <dbReference type="Rhea" id="RHEA-COMP:12671"/>
        <dbReference type="ChEBI" id="CHEBI:15378"/>
        <dbReference type="ChEBI" id="CHEBI:65249"/>
        <dbReference type="ChEBI" id="CHEBI:78442"/>
        <dbReference type="ChEBI" id="CHEBI:78494"/>
        <dbReference type="ChEBI" id="CHEBI:133043"/>
        <dbReference type="EC" id="2.3.2.6"/>
    </reaction>
</comment>
<evidence type="ECO:0000256" key="2">
    <source>
        <dbReference type="ARBA" id="ARBA00022490"/>
    </source>
</evidence>
<proteinExistence type="inferred from homology"/>
<feature type="region of interest" description="Disordered" evidence="16">
    <location>
        <begin position="232"/>
        <end position="259"/>
    </location>
</feature>
<evidence type="ECO:0000256" key="1">
    <source>
        <dbReference type="ARBA" id="ARBA00004496"/>
    </source>
</evidence>
<dbReference type="HAMAP" id="MF_00688">
    <property type="entry name" value="Leu_Phe_trans"/>
    <property type="match status" value="1"/>
</dbReference>
<dbReference type="PANTHER" id="PTHR30098">
    <property type="entry name" value="LEUCYL/PHENYLALANYL-TRNA--PROTEIN TRANSFERASE"/>
    <property type="match status" value="1"/>
</dbReference>
<dbReference type="PANTHER" id="PTHR30098:SF2">
    <property type="entry name" value="LEUCYL_PHENYLALANYL-TRNA--PROTEIN TRANSFERASE"/>
    <property type="match status" value="1"/>
</dbReference>
<comment type="similarity">
    <text evidence="9 15">Belongs to the L/F-transferase family.</text>
</comment>
<evidence type="ECO:0000256" key="8">
    <source>
        <dbReference type="ARBA" id="ARBA00054043"/>
    </source>
</evidence>
<evidence type="ECO:0000313" key="17">
    <source>
        <dbReference type="EMBL" id="SBT04346.1"/>
    </source>
</evidence>
<evidence type="ECO:0000256" key="12">
    <source>
        <dbReference type="ARBA" id="ARBA00077136"/>
    </source>
</evidence>
<comment type="catalytic activity">
    <reaction evidence="5 15">
        <text>L-phenylalanyl-tRNA(Phe) + an N-terminal L-alpha-aminoacyl-[protein] = an N-terminal L-phenylalanyl-L-alpha-aminoacyl-[protein] + tRNA(Phe)</text>
        <dbReference type="Rhea" id="RHEA:43632"/>
        <dbReference type="Rhea" id="RHEA-COMP:9668"/>
        <dbReference type="Rhea" id="RHEA-COMP:9699"/>
        <dbReference type="Rhea" id="RHEA-COMP:10636"/>
        <dbReference type="Rhea" id="RHEA-COMP:10637"/>
        <dbReference type="ChEBI" id="CHEBI:78442"/>
        <dbReference type="ChEBI" id="CHEBI:78531"/>
        <dbReference type="ChEBI" id="CHEBI:78597"/>
        <dbReference type="ChEBI" id="CHEBI:83561"/>
        <dbReference type="EC" id="2.3.2.6"/>
    </reaction>
</comment>
<comment type="catalytic activity">
    <reaction evidence="6 15">
        <text>N-terminal L-arginyl-[protein] + L-leucyl-tRNA(Leu) = N-terminal L-leucyl-L-arginyl-[protein] + tRNA(Leu) + H(+)</text>
        <dbReference type="Rhea" id="RHEA:50416"/>
        <dbReference type="Rhea" id="RHEA-COMP:9613"/>
        <dbReference type="Rhea" id="RHEA-COMP:9622"/>
        <dbReference type="Rhea" id="RHEA-COMP:12672"/>
        <dbReference type="Rhea" id="RHEA-COMP:12673"/>
        <dbReference type="ChEBI" id="CHEBI:15378"/>
        <dbReference type="ChEBI" id="CHEBI:64719"/>
        <dbReference type="ChEBI" id="CHEBI:78442"/>
        <dbReference type="ChEBI" id="CHEBI:78494"/>
        <dbReference type="ChEBI" id="CHEBI:133044"/>
        <dbReference type="EC" id="2.3.2.6"/>
    </reaction>
</comment>
<sequence>MIPWLDSANTFPPLELALREPNGLLCAGGDLSPQRIVQAYRQGIFPWFSDGEPILWWSPDPRMVLFPSEFRFSRSLRRTLRANDYRIRLDGDFPAVIDSCARTRRQGQAGTWITAEMQAAYCTLFERGYAHSVAVRVNDKLVGGLYGLAIGKMFYGESMFSHATDASKIALAHLARFLRKQEFGLIDCQMTTPHLASLGAREISRDDFLARVHELTVIPPPCGRWPIDGASEGWDQETGGMQHDNRIIPPDKAQRGPSR</sequence>
<gene>
    <name evidence="15 17" type="primary">aat</name>
    <name evidence="17" type="ORF">PROAA_1250018</name>
</gene>
<evidence type="ECO:0000256" key="7">
    <source>
        <dbReference type="ARBA" id="ARBA00051538"/>
    </source>
</evidence>
<keyword evidence="2 15" id="KW-0963">Cytoplasm</keyword>